<feature type="region of interest" description="Disordered" evidence="1">
    <location>
        <begin position="41"/>
        <end position="113"/>
    </location>
</feature>
<evidence type="ECO:0000256" key="1">
    <source>
        <dbReference type="SAM" id="MobiDB-lite"/>
    </source>
</evidence>
<accession>A0ABQ2MNK6</accession>
<evidence type="ECO:0000313" key="5">
    <source>
        <dbReference type="Proteomes" id="UP000631535"/>
    </source>
</evidence>
<comment type="caution">
    <text evidence="4">The sequence shown here is derived from an EMBL/GenBank/DDBJ whole genome shotgun (WGS) entry which is preliminary data.</text>
</comment>
<keyword evidence="4" id="KW-0449">Lipoprotein</keyword>
<feature type="transmembrane region" description="Helical" evidence="2">
    <location>
        <begin position="295"/>
        <end position="320"/>
    </location>
</feature>
<feature type="compositionally biased region" description="Low complexity" evidence="1">
    <location>
        <begin position="362"/>
        <end position="375"/>
    </location>
</feature>
<keyword evidence="2" id="KW-1133">Transmembrane helix</keyword>
<dbReference type="Pfam" id="PF14257">
    <property type="entry name" value="DUF4349"/>
    <property type="match status" value="1"/>
</dbReference>
<feature type="compositionally biased region" description="Basic and acidic residues" evidence="1">
    <location>
        <begin position="145"/>
        <end position="155"/>
    </location>
</feature>
<reference evidence="5" key="1">
    <citation type="journal article" date="2019" name="Int. J. Syst. Evol. Microbiol.">
        <title>The Global Catalogue of Microorganisms (GCM) 10K type strain sequencing project: providing services to taxonomists for standard genome sequencing and annotation.</title>
        <authorList>
            <consortium name="The Broad Institute Genomics Platform"/>
            <consortium name="The Broad Institute Genome Sequencing Center for Infectious Disease"/>
            <person name="Wu L."/>
            <person name="Ma J."/>
        </authorList>
    </citation>
    <scope>NUCLEOTIDE SEQUENCE [LARGE SCALE GENOMIC DNA]</scope>
    <source>
        <strain evidence="5">CGMCC 4.7178</strain>
    </source>
</reference>
<protein>
    <submittedName>
        <fullName evidence="4">Lipoprotein</fullName>
    </submittedName>
</protein>
<feature type="region of interest" description="Disordered" evidence="1">
    <location>
        <begin position="135"/>
        <end position="155"/>
    </location>
</feature>
<gene>
    <name evidence="4" type="ORF">GCM10012287_45800</name>
</gene>
<feature type="compositionally biased region" description="Pro residues" evidence="1">
    <location>
        <begin position="346"/>
        <end position="361"/>
    </location>
</feature>
<dbReference type="Proteomes" id="UP000631535">
    <property type="component" value="Unassembled WGS sequence"/>
</dbReference>
<dbReference type="EMBL" id="BMMP01000016">
    <property type="protein sequence ID" value="GGO55170.1"/>
    <property type="molecule type" value="Genomic_DNA"/>
</dbReference>
<dbReference type="RefSeq" id="WP_229712116.1">
    <property type="nucleotide sequence ID" value="NZ_BMMP01000016.1"/>
</dbReference>
<feature type="domain" description="DUF4349" evidence="3">
    <location>
        <begin position="109"/>
        <end position="318"/>
    </location>
</feature>
<proteinExistence type="predicted"/>
<dbReference type="InterPro" id="IPR025645">
    <property type="entry name" value="DUF4349"/>
</dbReference>
<keyword evidence="2" id="KW-0812">Transmembrane</keyword>
<evidence type="ECO:0000256" key="2">
    <source>
        <dbReference type="SAM" id="Phobius"/>
    </source>
</evidence>
<feature type="compositionally biased region" description="Low complexity" evidence="1">
    <location>
        <begin position="41"/>
        <end position="53"/>
    </location>
</feature>
<keyword evidence="2" id="KW-0472">Membrane</keyword>
<feature type="compositionally biased region" description="Polar residues" evidence="1">
    <location>
        <begin position="76"/>
        <end position="98"/>
    </location>
</feature>
<evidence type="ECO:0000313" key="4">
    <source>
        <dbReference type="EMBL" id="GGO55170.1"/>
    </source>
</evidence>
<feature type="region of interest" description="Disordered" evidence="1">
    <location>
        <begin position="329"/>
        <end position="394"/>
    </location>
</feature>
<sequence length="394" mass="41098">MHHHPAPAAGAVGRRLGRNARRPLAVLAAGMLAMALAVTGCSGSGSESASPAGDQRANHAPGNGEAGVGDSADQAPDSTTDGEPGQSDSKPGEQSGTADQKPPKITPDQVVRKARLTVRVKDVTSALDDTRTAVESAGGYVGDETTDRDSKGHERSHLVLRVPQEEYSEVLDELADSGKLIERKVTADDVTDRMVDVKSRIASQKSSVERVRKLMDDATELSDVVSLESELSTRQSALESLQAQQASLKDRTALATITLVLSETEVKKKEKKDDETGFTDALDGGWQAFVTTMRWIAVVIGATLPFLAALALLLVGWRLVRGRVPRRERGAWRPASVPAGAGGGRPPAPAGAPSTVPPPAKAPEAAPGAAGATGDAEPREAAKAPEAPKTSESD</sequence>
<evidence type="ECO:0000259" key="3">
    <source>
        <dbReference type="Pfam" id="PF14257"/>
    </source>
</evidence>
<organism evidence="4 5">
    <name type="scientific">Streptomyces daqingensis</name>
    <dbReference type="NCBI Taxonomy" id="1472640"/>
    <lineage>
        <taxon>Bacteria</taxon>
        <taxon>Bacillati</taxon>
        <taxon>Actinomycetota</taxon>
        <taxon>Actinomycetes</taxon>
        <taxon>Kitasatosporales</taxon>
        <taxon>Streptomycetaceae</taxon>
        <taxon>Streptomyces</taxon>
    </lineage>
</organism>
<keyword evidence="5" id="KW-1185">Reference proteome</keyword>
<name>A0ABQ2MNK6_9ACTN</name>